<sequence length="376" mass="43507">MSKKLDELFETYAYDARQKTQLRLADEKGLDISKMKDPRFNWEQMREISLAMEYGLNPDTLCDPEINAESMEKIRYSLMDQQSVFEDAKEEVKKKRTKRISLIIFTIVCSSITCIVYLMNKDTVDKYIEPVPLELTTDRVTVEYGEDIHFMDYVKYYDKSQQLTIPLNQKLNKIKDYKFVYSVTNGVKTKEKTLIVSVVDTAKPIIELTQSEITLDSGEQFTPKDYIKKVEDNYDQLSADNVVIKNTVDTNKDGDYEVEYQLKDQHGNVAISTLIVHIRTVPQTEDNTAVRNKEDSTVKKNQEQRDKSNKVETPKTINVEPKIFYIKDYNYDLSACNQAASNYMNQVLNSSNININGYIEPYQENGGIVGYTVLFK</sequence>
<keyword evidence="2" id="KW-0812">Transmembrane</keyword>
<keyword evidence="5" id="KW-1185">Reference proteome</keyword>
<keyword evidence="2" id="KW-1133">Transmembrane helix</keyword>
<organism evidence="4 5">
    <name type="scientific">[Clostridium] ammoniilyticum</name>
    <dbReference type="NCBI Taxonomy" id="2981784"/>
    <lineage>
        <taxon>Bacteria</taxon>
        <taxon>Bacillati</taxon>
        <taxon>Bacillota</taxon>
        <taxon>Erysipelotrichia</taxon>
        <taxon>Erysipelotrichales</taxon>
        <taxon>Coprobacillaceae</taxon>
        <taxon>Faecalibacillus</taxon>
    </lineage>
</organism>
<dbReference type="Proteomes" id="UP001208364">
    <property type="component" value="Unassembled WGS sequence"/>
</dbReference>
<name>A0ABT2STX5_9FIRM</name>
<evidence type="ECO:0000259" key="3">
    <source>
        <dbReference type="Pfam" id="PF16403"/>
    </source>
</evidence>
<feature type="transmembrane region" description="Helical" evidence="2">
    <location>
        <begin position="100"/>
        <end position="119"/>
    </location>
</feature>
<feature type="region of interest" description="Disordered" evidence="1">
    <location>
        <begin position="286"/>
        <end position="312"/>
    </location>
</feature>
<proteinExistence type="predicted"/>
<comment type="caution">
    <text evidence="4">The sequence shown here is derived from an EMBL/GenBank/DDBJ whole genome shotgun (WGS) entry which is preliminary data.</text>
</comment>
<dbReference type="Pfam" id="PF16403">
    <property type="entry name" value="Bact_surface_Ig-like"/>
    <property type="match status" value="1"/>
</dbReference>
<keyword evidence="2" id="KW-0472">Membrane</keyword>
<gene>
    <name evidence="4" type="ORF">OCV55_04845</name>
</gene>
<dbReference type="Gene3D" id="2.60.40.10">
    <property type="entry name" value="Immunoglobulins"/>
    <property type="match status" value="1"/>
</dbReference>
<accession>A0ABT2STX5</accession>
<dbReference type="InterPro" id="IPR013783">
    <property type="entry name" value="Ig-like_fold"/>
</dbReference>
<evidence type="ECO:0000256" key="1">
    <source>
        <dbReference type="SAM" id="MobiDB-lite"/>
    </source>
</evidence>
<feature type="domain" description="Pesticidal crystal protein Cry22Aa Ig-like" evidence="3">
    <location>
        <begin position="210"/>
        <end position="273"/>
    </location>
</feature>
<dbReference type="InterPro" id="IPR032179">
    <property type="entry name" value="Cry22Aa_Ig-like"/>
</dbReference>
<feature type="compositionally biased region" description="Basic and acidic residues" evidence="1">
    <location>
        <begin position="291"/>
        <end position="312"/>
    </location>
</feature>
<evidence type="ECO:0000313" key="4">
    <source>
        <dbReference type="EMBL" id="MCU6738005.1"/>
    </source>
</evidence>
<evidence type="ECO:0000256" key="2">
    <source>
        <dbReference type="SAM" id="Phobius"/>
    </source>
</evidence>
<dbReference type="EMBL" id="JAOQJR010000004">
    <property type="protein sequence ID" value="MCU6738005.1"/>
    <property type="molecule type" value="Genomic_DNA"/>
</dbReference>
<evidence type="ECO:0000313" key="5">
    <source>
        <dbReference type="Proteomes" id="UP001208364"/>
    </source>
</evidence>
<dbReference type="RefSeq" id="WP_147579967.1">
    <property type="nucleotide sequence ID" value="NZ_JAOQJR010000004.1"/>
</dbReference>
<reference evidence="4 5" key="1">
    <citation type="journal article" date="2021" name="ISME Commun">
        <title>Automated analysis of genomic sequences facilitates high-throughput and comprehensive description of bacteria.</title>
        <authorList>
            <person name="Hitch T.C.A."/>
        </authorList>
    </citation>
    <scope>NUCLEOTIDE SEQUENCE [LARGE SCALE GENOMIC DNA]</scope>
    <source>
        <strain evidence="4 5">H4_15</strain>
    </source>
</reference>
<protein>
    <submittedName>
        <fullName evidence="4">DUF5011 domain-containing protein</fullName>
    </submittedName>
</protein>